<dbReference type="GO" id="GO:0005886">
    <property type="term" value="C:plasma membrane"/>
    <property type="evidence" value="ECO:0007669"/>
    <property type="project" value="UniProtKB-SubCell"/>
</dbReference>
<evidence type="ECO:0000256" key="5">
    <source>
        <dbReference type="ARBA" id="ARBA00022475"/>
    </source>
</evidence>
<keyword evidence="12" id="KW-1185">Reference proteome</keyword>
<evidence type="ECO:0000256" key="6">
    <source>
        <dbReference type="ARBA" id="ARBA00022519"/>
    </source>
</evidence>
<protein>
    <recommendedName>
        <fullName evidence="3">Type II secretion system protein N</fullName>
    </recommendedName>
    <alternativeName>
        <fullName evidence="10">General secretion pathway protein N</fullName>
    </alternativeName>
</protein>
<comment type="subcellular location">
    <subcellularLocation>
        <location evidence="1">Cell inner membrane</location>
    </subcellularLocation>
</comment>
<evidence type="ECO:0000256" key="10">
    <source>
        <dbReference type="ARBA" id="ARBA00030772"/>
    </source>
</evidence>
<dbReference type="Pfam" id="PF01203">
    <property type="entry name" value="T2SSN"/>
    <property type="match status" value="1"/>
</dbReference>
<dbReference type="GO" id="GO:0015627">
    <property type="term" value="C:type II protein secretion system complex"/>
    <property type="evidence" value="ECO:0007669"/>
    <property type="project" value="InterPro"/>
</dbReference>
<proteinExistence type="inferred from homology"/>
<evidence type="ECO:0000256" key="9">
    <source>
        <dbReference type="ARBA" id="ARBA00023136"/>
    </source>
</evidence>
<evidence type="ECO:0000256" key="8">
    <source>
        <dbReference type="ARBA" id="ARBA00022927"/>
    </source>
</evidence>
<evidence type="ECO:0000256" key="4">
    <source>
        <dbReference type="ARBA" id="ARBA00022448"/>
    </source>
</evidence>
<accession>A0A1M5FRV4</accession>
<keyword evidence="5" id="KW-1003">Cell membrane</keyword>
<evidence type="ECO:0000256" key="7">
    <source>
        <dbReference type="ARBA" id="ARBA00022692"/>
    </source>
</evidence>
<dbReference type="Proteomes" id="UP000184159">
    <property type="component" value="Unassembled WGS sequence"/>
</dbReference>
<gene>
    <name evidence="11" type="ORF">SAMN02745781_03552</name>
</gene>
<evidence type="ECO:0000313" key="12">
    <source>
        <dbReference type="Proteomes" id="UP000184159"/>
    </source>
</evidence>
<evidence type="ECO:0000256" key="1">
    <source>
        <dbReference type="ARBA" id="ARBA00004533"/>
    </source>
</evidence>
<evidence type="ECO:0000256" key="3">
    <source>
        <dbReference type="ARBA" id="ARBA00021563"/>
    </source>
</evidence>
<comment type="similarity">
    <text evidence="2">Belongs to the GSP N family.</text>
</comment>
<dbReference type="GO" id="GO:0015628">
    <property type="term" value="P:protein secretion by the type II secretion system"/>
    <property type="evidence" value="ECO:0007669"/>
    <property type="project" value="InterPro"/>
</dbReference>
<keyword evidence="8" id="KW-0653">Protein transport</keyword>
<sequence>MKKKIMYVVGLFFVFVVSVLVHLPANMALKFIPQPRELLLGGVGGTIWHGEVQSAKWMNYDLGSLVWNLRPFSLFKGRIAADIALGKRHEVALRGKGEVGVDFSGVYVRNLSLTAPARFVAENMHLPLPVSADGAFRLVIDNYRYQAPFCAEGEGEITWTNAQISMLSQSVPLEKVSARLACENGQISLKGQQLSDALQSEYSMVLTPQDQYQVQGWVKPGERLPKMFNQWIQTYASTDAQGRYSFQSNGTLTLPN</sequence>
<dbReference type="RefSeq" id="WP_131814939.1">
    <property type="nucleotide sequence ID" value="NZ_FQUH01000021.1"/>
</dbReference>
<dbReference type="InterPro" id="IPR022792">
    <property type="entry name" value="T2SS_protein-GspN"/>
</dbReference>
<reference evidence="12" key="1">
    <citation type="submission" date="2016-11" db="EMBL/GenBank/DDBJ databases">
        <authorList>
            <person name="Varghese N."/>
            <person name="Submissions S."/>
        </authorList>
    </citation>
    <scope>NUCLEOTIDE SEQUENCE [LARGE SCALE GENOMIC DNA]</scope>
    <source>
        <strain evidence="12">DSM 21264</strain>
    </source>
</reference>
<keyword evidence="4" id="KW-0813">Transport</keyword>
<keyword evidence="6" id="KW-0997">Cell inner membrane</keyword>
<evidence type="ECO:0000313" key="11">
    <source>
        <dbReference type="EMBL" id="SHF94144.1"/>
    </source>
</evidence>
<keyword evidence="9" id="KW-0472">Membrane</keyword>
<evidence type="ECO:0000256" key="2">
    <source>
        <dbReference type="ARBA" id="ARBA00007208"/>
    </source>
</evidence>
<dbReference type="AlphaFoldDB" id="A0A1M5FRV4"/>
<keyword evidence="7" id="KW-0812">Transmembrane</keyword>
<organism evidence="11 12">
    <name type="scientific">Vibrio gazogenes DSM 21264 = NBRC 103151</name>
    <dbReference type="NCBI Taxonomy" id="1123492"/>
    <lineage>
        <taxon>Bacteria</taxon>
        <taxon>Pseudomonadati</taxon>
        <taxon>Pseudomonadota</taxon>
        <taxon>Gammaproteobacteria</taxon>
        <taxon>Vibrionales</taxon>
        <taxon>Vibrionaceae</taxon>
        <taxon>Vibrio</taxon>
    </lineage>
</organism>
<dbReference type="EMBL" id="FQUH01000021">
    <property type="protein sequence ID" value="SHF94144.1"/>
    <property type="molecule type" value="Genomic_DNA"/>
</dbReference>
<name>A0A1M5FRV4_VIBGA</name>